<evidence type="ECO:0000313" key="2">
    <source>
        <dbReference type="Proteomes" id="UP000218160"/>
    </source>
</evidence>
<keyword evidence="1" id="KW-0614">Plasmid</keyword>
<evidence type="ECO:0000313" key="1">
    <source>
        <dbReference type="EMBL" id="ATF10146.1"/>
    </source>
</evidence>
<dbReference type="KEGG" id="elux:BTN50_1710"/>
<evidence type="ECO:0008006" key="3">
    <source>
        <dbReference type="Google" id="ProtNLM"/>
    </source>
</evidence>
<name>A0A291BAW6_9GAMM</name>
<protein>
    <recommendedName>
        <fullName evidence="3">Mobile element protein</fullName>
    </recommendedName>
</protein>
<sequence>MKNFRSKTTNWKQYNEIFINLGSLTFWIDNEAIQLLHKLNRIITENFVYSAV</sequence>
<reference evidence="2" key="1">
    <citation type="submission" date="2017-04" db="EMBL/GenBank/DDBJ databases">
        <title>Genome evolution of the luminous symbionts of deep sea anglerfish.</title>
        <authorList>
            <person name="Hendry T.A."/>
        </authorList>
    </citation>
    <scope>NUCLEOTIDE SEQUENCE [LARGE SCALE GENOMIC DNA]</scope>
    <source>
        <plasmid evidence="2">pcc1</plasmid>
    </source>
</reference>
<proteinExistence type="predicted"/>
<accession>A0A291BAW6</accession>
<dbReference type="Proteomes" id="UP000218160">
    <property type="component" value="Plasmid pCC1"/>
</dbReference>
<dbReference type="AlphaFoldDB" id="A0A291BAW6"/>
<gene>
    <name evidence="1" type="ORF">BTN50_1710</name>
</gene>
<organism evidence="1 2">
    <name type="scientific">Candidatus Enterovibrio altilux</name>
    <dbReference type="NCBI Taxonomy" id="1927128"/>
    <lineage>
        <taxon>Bacteria</taxon>
        <taxon>Pseudomonadati</taxon>
        <taxon>Pseudomonadota</taxon>
        <taxon>Gammaproteobacteria</taxon>
        <taxon>Vibrionales</taxon>
        <taxon>Vibrionaceae</taxon>
        <taxon>Enterovibrio</taxon>
    </lineage>
</organism>
<keyword evidence="2" id="KW-1185">Reference proteome</keyword>
<dbReference type="EMBL" id="CP020661">
    <property type="protein sequence ID" value="ATF10146.1"/>
    <property type="molecule type" value="Genomic_DNA"/>
</dbReference>
<geneLocation type="plasmid" evidence="2">
    <name>pcc1</name>
</geneLocation>